<dbReference type="PANTHER" id="PTHR46211">
    <property type="entry name" value="GLYCEROPHOSPHORYL DIESTER PHOSPHODIESTERASE"/>
    <property type="match status" value="1"/>
</dbReference>
<feature type="transmembrane region" description="Helical" evidence="1">
    <location>
        <begin position="15"/>
        <end position="33"/>
    </location>
</feature>
<dbReference type="InterPro" id="IPR030395">
    <property type="entry name" value="GP_PDE_dom"/>
</dbReference>
<keyword evidence="1" id="KW-0472">Membrane</keyword>
<dbReference type="PROSITE" id="PS51704">
    <property type="entry name" value="GP_PDE"/>
    <property type="match status" value="1"/>
</dbReference>
<dbReference type="AlphaFoldDB" id="A0A223KY95"/>
<dbReference type="KEGG" id="bcoh:BC6307_18925"/>
<protein>
    <submittedName>
        <fullName evidence="3">Glycerophosphodiester phosphodiesterase</fullName>
    </submittedName>
</protein>
<dbReference type="Gene3D" id="3.20.20.190">
    <property type="entry name" value="Phosphatidylinositol (PI) phosphodiesterase"/>
    <property type="match status" value="1"/>
</dbReference>
<feature type="domain" description="GP-PDE" evidence="2">
    <location>
        <begin position="49"/>
        <end position="304"/>
    </location>
</feature>
<evidence type="ECO:0000313" key="4">
    <source>
        <dbReference type="Proteomes" id="UP000215224"/>
    </source>
</evidence>
<dbReference type="GO" id="GO:0006629">
    <property type="term" value="P:lipid metabolic process"/>
    <property type="evidence" value="ECO:0007669"/>
    <property type="project" value="InterPro"/>
</dbReference>
<keyword evidence="1" id="KW-1133">Transmembrane helix</keyword>
<dbReference type="EMBL" id="CP018866">
    <property type="protein sequence ID" value="AST94425.1"/>
    <property type="molecule type" value="Genomic_DNA"/>
</dbReference>
<dbReference type="Proteomes" id="UP000215224">
    <property type="component" value="Chromosome"/>
</dbReference>
<name>A0A223KY95_9BACI</name>
<proteinExistence type="predicted"/>
<evidence type="ECO:0000259" key="2">
    <source>
        <dbReference type="PROSITE" id="PS51704"/>
    </source>
</evidence>
<dbReference type="Pfam" id="PF03009">
    <property type="entry name" value="GDPD"/>
    <property type="match status" value="1"/>
</dbReference>
<accession>A0A223KY95</accession>
<reference evidence="3 4" key="1">
    <citation type="submission" date="2016-12" db="EMBL/GenBank/DDBJ databases">
        <title>The whole genome sequencing and assembly of Bacillus cohnii DSM 6307T strain.</title>
        <authorList>
            <person name="Lee Y.-J."/>
            <person name="Yi H."/>
            <person name="Bahn Y.-S."/>
            <person name="Kim J.F."/>
            <person name="Lee D.-W."/>
        </authorList>
    </citation>
    <scope>NUCLEOTIDE SEQUENCE [LARGE SCALE GENOMIC DNA]</scope>
    <source>
        <strain evidence="3 4">DSM 6307</strain>
    </source>
</reference>
<organism evidence="3 4">
    <name type="scientific">Sutcliffiella cohnii</name>
    <dbReference type="NCBI Taxonomy" id="33932"/>
    <lineage>
        <taxon>Bacteria</taxon>
        <taxon>Bacillati</taxon>
        <taxon>Bacillota</taxon>
        <taxon>Bacilli</taxon>
        <taxon>Bacillales</taxon>
        <taxon>Bacillaceae</taxon>
        <taxon>Sutcliffiella</taxon>
    </lineage>
</organism>
<dbReference type="PANTHER" id="PTHR46211:SF14">
    <property type="entry name" value="GLYCEROPHOSPHODIESTER PHOSPHODIESTERASE"/>
    <property type="match status" value="1"/>
</dbReference>
<dbReference type="CDD" id="cd08561">
    <property type="entry name" value="GDPD_cytoplasmic_ScUgpQ2_like"/>
    <property type="match status" value="1"/>
</dbReference>
<keyword evidence="4" id="KW-1185">Reference proteome</keyword>
<dbReference type="InterPro" id="IPR017946">
    <property type="entry name" value="PLC-like_Pdiesterase_TIM-brl"/>
</dbReference>
<evidence type="ECO:0000256" key="1">
    <source>
        <dbReference type="SAM" id="Phobius"/>
    </source>
</evidence>
<keyword evidence="1" id="KW-0812">Transmembrane</keyword>
<dbReference type="SUPFAM" id="SSF51695">
    <property type="entry name" value="PLC-like phosphodiesterases"/>
    <property type="match status" value="1"/>
</dbReference>
<dbReference type="STRING" id="1314751.GCA_001591425_04956"/>
<gene>
    <name evidence="3" type="ORF">BC6307_18925</name>
</gene>
<sequence>MRVHHNYKKRKKKKVFFIIPIIAIIYFALFHFVSIHSTDNKPFFTNDRPLVIAHQGGEHLAPSNTIEAFANAVQLGVDVLETDIHITKDGHLVAIHDSTVDRTTDGLGFVEDFTLEELQQLDAGFYFQDLSGEYSFRDQGVYIPTLDELFGLFPDIRWEIEIKDDNPPERINEIITKLWELIQKYGLQDRVLVASFDHNIIKAFQKETDGEVAVAGGRSEIKRFVILHKLFARNLFFSSVDAFQIPTENSGLDLTKERLIKDAGHVGVELHYWTINDKQEMRMLLERGASGIITDRPDLLLEVLEEMGY</sequence>
<evidence type="ECO:0000313" key="3">
    <source>
        <dbReference type="EMBL" id="AST94425.1"/>
    </source>
</evidence>
<dbReference type="GO" id="GO:0008081">
    <property type="term" value="F:phosphoric diester hydrolase activity"/>
    <property type="evidence" value="ECO:0007669"/>
    <property type="project" value="InterPro"/>
</dbReference>